<dbReference type="AlphaFoldDB" id="A0A917HRQ6"/>
<reference evidence="1" key="1">
    <citation type="journal article" date="2014" name="Int. J. Syst. Evol. Microbiol.">
        <title>Complete genome sequence of Corynebacterium casei LMG S-19264T (=DSM 44701T), isolated from a smear-ripened cheese.</title>
        <authorList>
            <consortium name="US DOE Joint Genome Institute (JGI-PGF)"/>
            <person name="Walter F."/>
            <person name="Albersmeier A."/>
            <person name="Kalinowski J."/>
            <person name="Ruckert C."/>
        </authorList>
    </citation>
    <scope>NUCLEOTIDE SEQUENCE</scope>
    <source>
        <strain evidence="1">CGMCC 1.12997</strain>
    </source>
</reference>
<dbReference type="EMBL" id="BMGT01000004">
    <property type="protein sequence ID" value="GGG87084.1"/>
    <property type="molecule type" value="Genomic_DNA"/>
</dbReference>
<name>A0A917HRQ6_9BACT</name>
<protein>
    <submittedName>
        <fullName evidence="1">Uncharacterized protein</fullName>
    </submittedName>
</protein>
<dbReference type="RefSeq" id="WP_188555426.1">
    <property type="nucleotide sequence ID" value="NZ_BMGT01000004.1"/>
</dbReference>
<organism evidence="1 2">
    <name type="scientific">Edaphobacter dinghuensis</name>
    <dbReference type="NCBI Taxonomy" id="1560005"/>
    <lineage>
        <taxon>Bacteria</taxon>
        <taxon>Pseudomonadati</taxon>
        <taxon>Acidobacteriota</taxon>
        <taxon>Terriglobia</taxon>
        <taxon>Terriglobales</taxon>
        <taxon>Acidobacteriaceae</taxon>
        <taxon>Edaphobacter</taxon>
    </lineage>
</organism>
<reference evidence="1" key="2">
    <citation type="submission" date="2020-09" db="EMBL/GenBank/DDBJ databases">
        <authorList>
            <person name="Sun Q."/>
            <person name="Zhou Y."/>
        </authorList>
    </citation>
    <scope>NUCLEOTIDE SEQUENCE</scope>
    <source>
        <strain evidence="1">CGMCC 1.12997</strain>
    </source>
</reference>
<gene>
    <name evidence="1" type="ORF">GCM10011585_33880</name>
</gene>
<keyword evidence="2" id="KW-1185">Reference proteome</keyword>
<proteinExistence type="predicted"/>
<comment type="caution">
    <text evidence="1">The sequence shown here is derived from an EMBL/GenBank/DDBJ whole genome shotgun (WGS) entry which is preliminary data.</text>
</comment>
<sequence>MNSSDKFYPGDMVVIRRGSRRPWNQHRRIDGLGPNANRCFVVTQIYEPLAVVIPAKLHRQWLTYDDGQGGFGVANARWFRHA</sequence>
<evidence type="ECO:0000313" key="1">
    <source>
        <dbReference type="EMBL" id="GGG87084.1"/>
    </source>
</evidence>
<evidence type="ECO:0000313" key="2">
    <source>
        <dbReference type="Proteomes" id="UP000647241"/>
    </source>
</evidence>
<accession>A0A917HRQ6</accession>
<dbReference type="Proteomes" id="UP000647241">
    <property type="component" value="Unassembled WGS sequence"/>
</dbReference>